<keyword evidence="3" id="KW-1185">Reference proteome</keyword>
<dbReference type="Proteomes" id="UP001279734">
    <property type="component" value="Unassembled WGS sequence"/>
</dbReference>
<evidence type="ECO:0000313" key="3">
    <source>
        <dbReference type="Proteomes" id="UP001279734"/>
    </source>
</evidence>
<feature type="region of interest" description="Disordered" evidence="1">
    <location>
        <begin position="280"/>
        <end position="302"/>
    </location>
</feature>
<dbReference type="AlphaFoldDB" id="A0AAD3SYT3"/>
<gene>
    <name evidence="2" type="ORF">Nepgr_020297</name>
</gene>
<feature type="region of interest" description="Disordered" evidence="1">
    <location>
        <begin position="1"/>
        <end position="23"/>
    </location>
</feature>
<evidence type="ECO:0000256" key="1">
    <source>
        <dbReference type="SAM" id="MobiDB-lite"/>
    </source>
</evidence>
<sequence length="302" mass="33530">MPTTPPDSRDGSQLGEWSRNQSSRPARICLKFGSNDTSLAPYVGSPYEKPTTLPQNTLFSPLDSSAMVNTRAQTSDPARNATFPDQDHTASTLARIGLKSALGAQRREKVWKEETPDTLGRRIKTQFRSKPPGLPGPRVDKIWNYVFKDDEHTVDLDRSPFIAEILNRPLSTKFKMPFLDSYDGNRRYLHLVSPPPFRIHQQLLGAYRSLPDLVCLKLTGREVAMAPLPHQAEVKREPAEIFGPLCGIGQVDSLDHGRDEVGQFHLRADLRGLLQALGPQESPNLLGGEVNHPGTHSSRGSQ</sequence>
<proteinExistence type="predicted"/>
<name>A0AAD3SYT3_NEPGR</name>
<organism evidence="2 3">
    <name type="scientific">Nepenthes gracilis</name>
    <name type="common">Slender pitcher plant</name>
    <dbReference type="NCBI Taxonomy" id="150966"/>
    <lineage>
        <taxon>Eukaryota</taxon>
        <taxon>Viridiplantae</taxon>
        <taxon>Streptophyta</taxon>
        <taxon>Embryophyta</taxon>
        <taxon>Tracheophyta</taxon>
        <taxon>Spermatophyta</taxon>
        <taxon>Magnoliopsida</taxon>
        <taxon>eudicotyledons</taxon>
        <taxon>Gunneridae</taxon>
        <taxon>Pentapetalae</taxon>
        <taxon>Caryophyllales</taxon>
        <taxon>Nepenthaceae</taxon>
        <taxon>Nepenthes</taxon>
    </lineage>
</organism>
<reference evidence="2" key="1">
    <citation type="submission" date="2023-05" db="EMBL/GenBank/DDBJ databases">
        <title>Nepenthes gracilis genome sequencing.</title>
        <authorList>
            <person name="Fukushima K."/>
        </authorList>
    </citation>
    <scope>NUCLEOTIDE SEQUENCE</scope>
    <source>
        <strain evidence="2">SING2019-196</strain>
    </source>
</reference>
<evidence type="ECO:0000313" key="2">
    <source>
        <dbReference type="EMBL" id="GMH18456.1"/>
    </source>
</evidence>
<protein>
    <submittedName>
        <fullName evidence="2">Uncharacterized protein</fullName>
    </submittedName>
</protein>
<comment type="caution">
    <text evidence="2">The sequence shown here is derived from an EMBL/GenBank/DDBJ whole genome shotgun (WGS) entry which is preliminary data.</text>
</comment>
<dbReference type="EMBL" id="BSYO01000019">
    <property type="protein sequence ID" value="GMH18456.1"/>
    <property type="molecule type" value="Genomic_DNA"/>
</dbReference>
<accession>A0AAD3SYT3</accession>